<proteinExistence type="inferred from homology"/>
<dbReference type="GO" id="GO:0020037">
    <property type="term" value="F:heme binding"/>
    <property type="evidence" value="ECO:0007669"/>
    <property type="project" value="InterPro"/>
</dbReference>
<evidence type="ECO:0000256" key="4">
    <source>
        <dbReference type="ARBA" id="ARBA00023004"/>
    </source>
</evidence>
<keyword evidence="3" id="KW-0560">Oxidoreductase</keyword>
<dbReference type="OrthoDB" id="1055148at2759"/>
<dbReference type="STRING" id="1141098.A0A1Y2EK59"/>
<dbReference type="GeneID" id="63780922"/>
<evidence type="ECO:0000256" key="2">
    <source>
        <dbReference type="ARBA" id="ARBA00022723"/>
    </source>
</evidence>
<keyword evidence="4" id="KW-0408">Iron</keyword>
<dbReference type="GO" id="GO:0016705">
    <property type="term" value="F:oxidoreductase activity, acting on paired donors, with incorporation or reduction of molecular oxygen"/>
    <property type="evidence" value="ECO:0007669"/>
    <property type="project" value="InterPro"/>
</dbReference>
<accession>A0A1Y2EK59</accession>
<keyword evidence="6" id="KW-0732">Signal</keyword>
<dbReference type="InterPro" id="IPR002401">
    <property type="entry name" value="Cyt_P450_E_grp-I"/>
</dbReference>
<feature type="chain" id="PRO_5011965769" evidence="6">
    <location>
        <begin position="25"/>
        <end position="354"/>
    </location>
</feature>
<organism evidence="7 8">
    <name type="scientific">Pseudomassariella vexata</name>
    <dbReference type="NCBI Taxonomy" id="1141098"/>
    <lineage>
        <taxon>Eukaryota</taxon>
        <taxon>Fungi</taxon>
        <taxon>Dikarya</taxon>
        <taxon>Ascomycota</taxon>
        <taxon>Pezizomycotina</taxon>
        <taxon>Sordariomycetes</taxon>
        <taxon>Xylariomycetidae</taxon>
        <taxon>Amphisphaeriales</taxon>
        <taxon>Pseudomassariaceae</taxon>
        <taxon>Pseudomassariella</taxon>
    </lineage>
</organism>
<reference evidence="7 8" key="1">
    <citation type="submission" date="2016-07" db="EMBL/GenBank/DDBJ databases">
        <title>Pervasive Adenine N6-methylation of Active Genes in Fungi.</title>
        <authorList>
            <consortium name="DOE Joint Genome Institute"/>
            <person name="Mondo S.J."/>
            <person name="Dannebaum R.O."/>
            <person name="Kuo R.C."/>
            <person name="Labutti K."/>
            <person name="Haridas S."/>
            <person name="Kuo A."/>
            <person name="Salamov A."/>
            <person name="Ahrendt S.R."/>
            <person name="Lipzen A."/>
            <person name="Sullivan W."/>
            <person name="Andreopoulos W.B."/>
            <person name="Clum A."/>
            <person name="Lindquist E."/>
            <person name="Daum C."/>
            <person name="Ramamoorthy G.K."/>
            <person name="Gryganskyi A."/>
            <person name="Culley D."/>
            <person name="Magnuson J.K."/>
            <person name="James T.Y."/>
            <person name="O'Malley M.A."/>
            <person name="Stajich J.E."/>
            <person name="Spatafora J.W."/>
            <person name="Visel A."/>
            <person name="Grigoriev I.V."/>
        </authorList>
    </citation>
    <scope>NUCLEOTIDE SEQUENCE [LARGE SCALE GENOMIC DNA]</scope>
    <source>
        <strain evidence="7 8">CBS 129021</strain>
    </source>
</reference>
<dbReference type="PANTHER" id="PTHR46300">
    <property type="entry name" value="P450, PUTATIVE (EUROFUNG)-RELATED-RELATED"/>
    <property type="match status" value="1"/>
</dbReference>
<keyword evidence="5" id="KW-0503">Monooxygenase</keyword>
<dbReference type="InParanoid" id="A0A1Y2EK59"/>
<dbReference type="Gene3D" id="1.10.630.10">
    <property type="entry name" value="Cytochrome P450"/>
    <property type="match status" value="1"/>
</dbReference>
<gene>
    <name evidence="7" type="ORF">BCR38DRAFT_493789</name>
</gene>
<protein>
    <submittedName>
        <fullName evidence="7">Cytochrome P450</fullName>
    </submittedName>
</protein>
<keyword evidence="2" id="KW-0479">Metal-binding</keyword>
<dbReference type="EMBL" id="MCFJ01000001">
    <property type="protein sequence ID" value="ORY71931.1"/>
    <property type="molecule type" value="Genomic_DNA"/>
</dbReference>
<evidence type="ECO:0000256" key="6">
    <source>
        <dbReference type="SAM" id="SignalP"/>
    </source>
</evidence>
<evidence type="ECO:0000313" key="7">
    <source>
        <dbReference type="EMBL" id="ORY71931.1"/>
    </source>
</evidence>
<dbReference type="InterPro" id="IPR036396">
    <property type="entry name" value="Cyt_P450_sf"/>
</dbReference>
<dbReference type="GO" id="GO:0004497">
    <property type="term" value="F:monooxygenase activity"/>
    <property type="evidence" value="ECO:0007669"/>
    <property type="project" value="UniProtKB-KW"/>
</dbReference>
<dbReference type="InterPro" id="IPR001128">
    <property type="entry name" value="Cyt_P450"/>
</dbReference>
<evidence type="ECO:0000256" key="1">
    <source>
        <dbReference type="ARBA" id="ARBA00010617"/>
    </source>
</evidence>
<dbReference type="SUPFAM" id="SSF48264">
    <property type="entry name" value="Cytochrome P450"/>
    <property type="match status" value="1"/>
</dbReference>
<comment type="similarity">
    <text evidence="1">Belongs to the cytochrome P450 family.</text>
</comment>
<dbReference type="PANTHER" id="PTHR46300:SF2">
    <property type="entry name" value="CYTOCHROME P450 MONOOXYGENASE ALNH-RELATED"/>
    <property type="match status" value="1"/>
</dbReference>
<dbReference type="Pfam" id="PF00067">
    <property type="entry name" value="p450"/>
    <property type="match status" value="1"/>
</dbReference>
<name>A0A1Y2EK59_9PEZI</name>
<evidence type="ECO:0000256" key="3">
    <source>
        <dbReference type="ARBA" id="ARBA00023002"/>
    </source>
</evidence>
<evidence type="ECO:0000256" key="5">
    <source>
        <dbReference type="ARBA" id="ARBA00023033"/>
    </source>
</evidence>
<dbReference type="Proteomes" id="UP000193689">
    <property type="component" value="Unassembled WGS sequence"/>
</dbReference>
<feature type="signal peptide" evidence="6">
    <location>
        <begin position="1"/>
        <end position="24"/>
    </location>
</feature>
<dbReference type="RefSeq" id="XP_040721523.1">
    <property type="nucleotide sequence ID" value="XM_040864710.1"/>
</dbReference>
<dbReference type="InterPro" id="IPR050364">
    <property type="entry name" value="Cytochrome_P450_fung"/>
</dbReference>
<dbReference type="AlphaFoldDB" id="A0A1Y2EK59"/>
<dbReference type="GO" id="GO:0005506">
    <property type="term" value="F:iron ion binding"/>
    <property type="evidence" value="ECO:0007669"/>
    <property type="project" value="InterPro"/>
</dbReference>
<dbReference type="PRINTS" id="PR00463">
    <property type="entry name" value="EP450I"/>
</dbReference>
<sequence length="354" mass="39967">MHQAWLSLSFSVLTIIIWKISKIGRRPKNYPPGPPTLPLIGNLHQMPRQCSLAVPKEGTKVWIYLLAYSGDESRHCSIVGSGCQGAQDVLSGSLRPLLMRYGETSRMVRKLAHSLLNVRVARTYVPYQDLEVRAMLVGFLEKPDNFANHIRHYTTYLTTQMTFGYRTPTSDDPNLLEMFDAAAIFDVFPVIRRLPDFLLPIKMIGREIHKRERKLFMGHYLNARSQLNEGTSKPCCCIDLLRLQKAEDFSDDVACYMSGSLLQAGSETTSAILIGFVQAMVLFPEVSKEAQAEIDRVCGDRLPDLNDFPNLPYTRGCIKESLRWMSTVILGVPHAVTQDYSYLGYKIPKDASVD</sequence>
<comment type="caution">
    <text evidence="7">The sequence shown here is derived from an EMBL/GenBank/DDBJ whole genome shotgun (WGS) entry which is preliminary data.</text>
</comment>
<keyword evidence="8" id="KW-1185">Reference proteome</keyword>
<evidence type="ECO:0000313" key="8">
    <source>
        <dbReference type="Proteomes" id="UP000193689"/>
    </source>
</evidence>